<feature type="region of interest" description="Disordered" evidence="1">
    <location>
        <begin position="35"/>
        <end position="139"/>
    </location>
</feature>
<feature type="compositionally biased region" description="Polar residues" evidence="1">
    <location>
        <begin position="50"/>
        <end position="59"/>
    </location>
</feature>
<accession>A0A0F9BR61</accession>
<proteinExistence type="predicted"/>
<feature type="compositionally biased region" description="Acidic residues" evidence="1">
    <location>
        <begin position="66"/>
        <end position="77"/>
    </location>
</feature>
<dbReference type="AlphaFoldDB" id="A0A0F9BR61"/>
<feature type="compositionally biased region" description="Pro residues" evidence="1">
    <location>
        <begin position="84"/>
        <end position="94"/>
    </location>
</feature>
<name>A0A0F9BR61_9ZZZZ</name>
<comment type="caution">
    <text evidence="2">The sequence shown here is derived from an EMBL/GenBank/DDBJ whole genome shotgun (WGS) entry which is preliminary data.</text>
</comment>
<sequence length="139" mass="14733">MPILVMCVNSECCELFHVADEVAGKKVRCPQCGTIQTAPEAPVSTPPAASDSTVSTPRAPSTLPEQEGDLEAIETEEFQIAPLETPPSSPPPEQMLPADHPAELPELIESELDDEKDSSSTSTPPVPWTLPETLSTDAG</sequence>
<evidence type="ECO:0000256" key="1">
    <source>
        <dbReference type="SAM" id="MobiDB-lite"/>
    </source>
</evidence>
<reference evidence="2" key="1">
    <citation type="journal article" date="2015" name="Nature">
        <title>Complex archaea that bridge the gap between prokaryotes and eukaryotes.</title>
        <authorList>
            <person name="Spang A."/>
            <person name="Saw J.H."/>
            <person name="Jorgensen S.L."/>
            <person name="Zaremba-Niedzwiedzka K."/>
            <person name="Martijn J."/>
            <person name="Lind A.E."/>
            <person name="van Eijk R."/>
            <person name="Schleper C."/>
            <person name="Guy L."/>
            <person name="Ettema T.J."/>
        </authorList>
    </citation>
    <scope>NUCLEOTIDE SEQUENCE</scope>
</reference>
<evidence type="ECO:0000313" key="2">
    <source>
        <dbReference type="EMBL" id="KKL16357.1"/>
    </source>
</evidence>
<feature type="compositionally biased region" description="Acidic residues" evidence="1">
    <location>
        <begin position="106"/>
        <end position="116"/>
    </location>
</feature>
<protein>
    <submittedName>
        <fullName evidence="2">Uncharacterized protein</fullName>
    </submittedName>
</protein>
<gene>
    <name evidence="2" type="ORF">LCGC14_2496390</name>
</gene>
<dbReference type="EMBL" id="LAZR01039696">
    <property type="protein sequence ID" value="KKL16357.1"/>
    <property type="molecule type" value="Genomic_DNA"/>
</dbReference>
<feature type="non-terminal residue" evidence="2">
    <location>
        <position position="139"/>
    </location>
</feature>
<organism evidence="2">
    <name type="scientific">marine sediment metagenome</name>
    <dbReference type="NCBI Taxonomy" id="412755"/>
    <lineage>
        <taxon>unclassified sequences</taxon>
        <taxon>metagenomes</taxon>
        <taxon>ecological metagenomes</taxon>
    </lineage>
</organism>